<accession>A0A1L0CWN6</accession>
<dbReference type="CDD" id="cd16292">
    <property type="entry name" value="CPSF3-like_MBL-fold"/>
    <property type="match status" value="1"/>
</dbReference>
<dbReference type="InterPro" id="IPR050698">
    <property type="entry name" value="MBL"/>
</dbReference>
<evidence type="ECO:0000256" key="9">
    <source>
        <dbReference type="ARBA" id="ARBA00032592"/>
    </source>
</evidence>
<dbReference type="InterPro" id="IPR036866">
    <property type="entry name" value="RibonucZ/Hydroxyglut_hydro"/>
</dbReference>
<dbReference type="EMBL" id="FQNF01000020">
    <property type="protein sequence ID" value="SGZ39247.1"/>
    <property type="molecule type" value="Genomic_DNA"/>
</dbReference>
<dbReference type="Pfam" id="PF11718">
    <property type="entry name" value="CPSF73-100_C"/>
    <property type="match status" value="1"/>
</dbReference>
<dbReference type="GO" id="GO:0005847">
    <property type="term" value="C:mRNA cleavage and polyadenylation specificity factor complex"/>
    <property type="evidence" value="ECO:0007669"/>
    <property type="project" value="EnsemblFungi"/>
</dbReference>
<dbReference type="GO" id="GO:0004534">
    <property type="term" value="F:5'-3' RNA exonuclease activity"/>
    <property type="evidence" value="ECO:0007669"/>
    <property type="project" value="TreeGrafter"/>
</dbReference>
<dbReference type="FunFam" id="3.40.50.10890:FF:000001">
    <property type="entry name" value="Cleavage and polyadenylation specificity factor subunit 3"/>
    <property type="match status" value="1"/>
</dbReference>
<dbReference type="Pfam" id="PF10996">
    <property type="entry name" value="Beta-Casp"/>
    <property type="match status" value="1"/>
</dbReference>
<dbReference type="Proteomes" id="UP000183365">
    <property type="component" value="Unassembled WGS sequence"/>
</dbReference>
<dbReference type="SMART" id="SM01027">
    <property type="entry name" value="Beta-Casp"/>
    <property type="match status" value="1"/>
</dbReference>
<dbReference type="AlphaFoldDB" id="A0A1L0CWN6"/>
<organism evidence="15 16">
    <name type="scientific">Hanseniaspora guilliermondii</name>
    <dbReference type="NCBI Taxonomy" id="56406"/>
    <lineage>
        <taxon>Eukaryota</taxon>
        <taxon>Fungi</taxon>
        <taxon>Dikarya</taxon>
        <taxon>Ascomycota</taxon>
        <taxon>Saccharomycotina</taxon>
        <taxon>Saccharomycetes</taxon>
        <taxon>Saccharomycodales</taxon>
        <taxon>Saccharomycodaceae</taxon>
        <taxon>Hanseniaspora</taxon>
    </lineage>
</organism>
<evidence type="ECO:0000313" key="15">
    <source>
        <dbReference type="EMBL" id="SGZ39247.1"/>
    </source>
</evidence>
<dbReference type="VEuPathDB" id="FungiDB:HGUI_01447"/>
<comment type="subcellular location">
    <subcellularLocation>
        <location evidence="1">Nucleus</location>
    </subcellularLocation>
</comment>
<evidence type="ECO:0000256" key="2">
    <source>
        <dbReference type="ARBA" id="ARBA00010624"/>
    </source>
</evidence>
<name>A0A1L0CWN6_9ASCO</name>
<keyword evidence="7" id="KW-0378">Hydrolase</keyword>
<dbReference type="Pfam" id="PF16661">
    <property type="entry name" value="Lactamase_B_6"/>
    <property type="match status" value="1"/>
</dbReference>
<dbReference type="PANTHER" id="PTHR11203:SF11">
    <property type="entry name" value="CLEAVAGE AND POLYADENYLATION SPECIFICITY FACTOR SUBUNIT 3"/>
    <property type="match status" value="1"/>
</dbReference>
<dbReference type="SUPFAM" id="SSF56281">
    <property type="entry name" value="Metallo-hydrolase/oxidoreductase"/>
    <property type="match status" value="1"/>
</dbReference>
<evidence type="ECO:0000313" key="16">
    <source>
        <dbReference type="Proteomes" id="UP000183365"/>
    </source>
</evidence>
<feature type="domain" description="Metallo-beta-lactamase" evidence="12">
    <location>
        <begin position="26"/>
        <end position="243"/>
    </location>
</feature>
<dbReference type="InterPro" id="IPR022712">
    <property type="entry name" value="Beta_Casp"/>
</dbReference>
<evidence type="ECO:0000256" key="3">
    <source>
        <dbReference type="ARBA" id="ARBA00018311"/>
    </source>
</evidence>
<evidence type="ECO:0000256" key="6">
    <source>
        <dbReference type="ARBA" id="ARBA00022759"/>
    </source>
</evidence>
<dbReference type="Pfam" id="PF07521">
    <property type="entry name" value="RMMBL"/>
    <property type="match status" value="1"/>
</dbReference>
<keyword evidence="6" id="KW-0255">Endonuclease</keyword>
<dbReference type="GO" id="GO:0006369">
    <property type="term" value="P:termination of RNA polymerase II transcription"/>
    <property type="evidence" value="ECO:0007669"/>
    <property type="project" value="EnsemblFungi"/>
</dbReference>
<evidence type="ECO:0000256" key="5">
    <source>
        <dbReference type="ARBA" id="ARBA00022722"/>
    </source>
</evidence>
<reference evidence="16" key="1">
    <citation type="submission" date="2016-11" db="EMBL/GenBank/DDBJ databases">
        <authorList>
            <person name="Guldener U."/>
        </authorList>
    </citation>
    <scope>NUCLEOTIDE SEQUENCE [LARGE SCALE GENOMIC DNA]</scope>
</reference>
<evidence type="ECO:0000256" key="4">
    <source>
        <dbReference type="ARBA" id="ARBA00022664"/>
    </source>
</evidence>
<feature type="domain" description="Beta-Casp" evidence="13">
    <location>
        <begin position="255"/>
        <end position="381"/>
    </location>
</feature>
<dbReference type="OrthoDB" id="10249535at2759"/>
<dbReference type="InterPro" id="IPR011108">
    <property type="entry name" value="RMMBL"/>
</dbReference>
<proteinExistence type="inferred from homology"/>
<comment type="similarity">
    <text evidence="2">Belongs to the metallo-beta-lactamase superfamily. RNA-metabolizing metallo-beta-lactamase-like family. CPSF2/YSH1 subfamily.</text>
</comment>
<sequence length="779" mass="88733">MVSVKNKLIENENFKFIGLGGSNEVGRSCHIIEFKGKTIMLDAGIHPAYRGMLSLPFYDLYDLSKVDVLLISHFHLDHVASLPYVLQKTNFKGRVIMTHPTKAIYRWLMRDFVKVTTIADEFLVRDDTSNLFTDDDLINSFDKIETIDYHSTIEISGIKITAYHAGHVLGAAMFQIDIGGINILFTGDYSRELDRHLNSAEIPNKKIDILIVESTFGTATQQPRKTREKKLTSLIHDTVKKGGRVLLPVFALGRAQEIMLILDEYWAQNNDELGFGKVPIYYASDLAKKCLNVFQTYINMMNDNIRAKFRDSKSNPFNFKHISYLKNLENFRDLGPSVMLASPGMLQSGVSREILEKWCPDFKNLVLITGYSVEGTMAKFLMMQPDTIPSYENPDVNITRKCRVEEITFAAHVDFLENLDFIEKINAKNIILVHGESTPMGRLKSALLSKFKHLKRTENEVKVYTPFNGVTVDIKFQRDKVATLVGTLFDEVTNKLSIETHNSSEVQEQDSDETEVETGIKVDGLLVNNTENFEIGLVAVDNIREFHSDLKTTIVKERQSLMVHCKKELIYWHINQMYNDIRILQDDENISHQSVRNEKVEKEKTVLKLEILNSLILTIEGNLATLEWSQSMLNDVLADSLMTILLSLDSMPISVKMTHKEHNHGDVKVEENNESLPIKEEELIENVKKMGKKEEDFIEKLTIVADLFKEQFADSFQLQLPTDLFDLDTSDIKGILNVGSHKAVIDFKTFKIEECSSNALKGRIEALLCICEDILCPII</sequence>
<dbReference type="GO" id="GO:0003723">
    <property type="term" value="F:RNA binding"/>
    <property type="evidence" value="ECO:0007669"/>
    <property type="project" value="TreeGrafter"/>
</dbReference>
<dbReference type="Gene3D" id="3.60.15.10">
    <property type="entry name" value="Ribonuclease Z/Hydroxyacylglutathione hydrolase-like"/>
    <property type="match status" value="1"/>
</dbReference>
<evidence type="ECO:0000256" key="8">
    <source>
        <dbReference type="ARBA" id="ARBA00023242"/>
    </source>
</evidence>
<dbReference type="GO" id="GO:0006397">
    <property type="term" value="P:mRNA processing"/>
    <property type="evidence" value="ECO:0007669"/>
    <property type="project" value="UniProtKB-KW"/>
</dbReference>
<evidence type="ECO:0000256" key="7">
    <source>
        <dbReference type="ARBA" id="ARBA00022801"/>
    </source>
</evidence>
<evidence type="ECO:0000259" key="13">
    <source>
        <dbReference type="SMART" id="SM01027"/>
    </source>
</evidence>
<gene>
    <name evidence="15" type="ORF">HGUI_01447</name>
</gene>
<dbReference type="InterPro" id="IPR021718">
    <property type="entry name" value="CPSF73-100_C"/>
</dbReference>
<evidence type="ECO:0000256" key="1">
    <source>
        <dbReference type="ARBA" id="ARBA00004123"/>
    </source>
</evidence>
<keyword evidence="16" id="KW-1185">Reference proteome</keyword>
<dbReference type="SMART" id="SM00849">
    <property type="entry name" value="Lactamase_B"/>
    <property type="match status" value="1"/>
</dbReference>
<evidence type="ECO:0000256" key="10">
    <source>
        <dbReference type="ARBA" id="ARBA00069466"/>
    </source>
</evidence>
<evidence type="ECO:0000259" key="14">
    <source>
        <dbReference type="SMART" id="SM01098"/>
    </source>
</evidence>
<dbReference type="FunFam" id="3.60.15.10:FF:000001">
    <property type="entry name" value="Cleavage and polyadenylation specificity factor"/>
    <property type="match status" value="1"/>
</dbReference>
<evidence type="ECO:0000256" key="11">
    <source>
        <dbReference type="ARBA" id="ARBA00075008"/>
    </source>
</evidence>
<keyword evidence="4" id="KW-0507">mRNA processing</keyword>
<dbReference type="GO" id="GO:0031126">
    <property type="term" value="P:sno(s)RNA 3'-end processing"/>
    <property type="evidence" value="ECO:0007669"/>
    <property type="project" value="EnsemblFungi"/>
</dbReference>
<dbReference type="PANTHER" id="PTHR11203">
    <property type="entry name" value="CLEAVAGE AND POLYADENYLATION SPECIFICITY FACTOR FAMILY MEMBER"/>
    <property type="match status" value="1"/>
</dbReference>
<keyword evidence="5" id="KW-0540">Nuclease</keyword>
<dbReference type="GO" id="GO:0034247">
    <property type="term" value="P:snoRNA splicing"/>
    <property type="evidence" value="ECO:0007669"/>
    <property type="project" value="EnsemblFungi"/>
</dbReference>
<evidence type="ECO:0000259" key="12">
    <source>
        <dbReference type="SMART" id="SM00849"/>
    </source>
</evidence>
<dbReference type="Gene3D" id="3.40.50.10890">
    <property type="match status" value="1"/>
</dbReference>
<protein>
    <recommendedName>
        <fullName evidence="3">Endoribonuclease YSH1</fullName>
    </recommendedName>
    <alternativeName>
        <fullName evidence="10">Endoribonuclease ysh1</fullName>
    </alternativeName>
    <alternativeName>
        <fullName evidence="9 11">mRNA 3'-end-processing protein YSH1</fullName>
    </alternativeName>
</protein>
<dbReference type="GO" id="GO:0004521">
    <property type="term" value="F:RNA endonuclease activity"/>
    <property type="evidence" value="ECO:0007669"/>
    <property type="project" value="EnsemblFungi"/>
</dbReference>
<dbReference type="InterPro" id="IPR001279">
    <property type="entry name" value="Metallo-B-lactamas"/>
</dbReference>
<dbReference type="SMART" id="SM01098">
    <property type="entry name" value="CPSF73-100_C"/>
    <property type="match status" value="1"/>
</dbReference>
<keyword evidence="8" id="KW-0539">Nucleus</keyword>
<feature type="domain" description="Pre-mRNA 3'-end-processing endonuclease polyadenylation factor C-term" evidence="14">
    <location>
        <begin position="516"/>
        <end position="778"/>
    </location>
</feature>